<feature type="transmembrane region" description="Helical" evidence="6">
    <location>
        <begin position="119"/>
        <end position="138"/>
    </location>
</feature>
<gene>
    <name evidence="8" type="ORF">KC01_LOCUS1135</name>
</gene>
<dbReference type="InterPro" id="IPR050911">
    <property type="entry name" value="DRAM/TMEM150_Autophagy_Mod"/>
</dbReference>
<name>A0AAV2IU50_KNICA</name>
<dbReference type="EMBL" id="OZ035823">
    <property type="protein sequence ID" value="CAL1568535.1"/>
    <property type="molecule type" value="Genomic_DNA"/>
</dbReference>
<dbReference type="GO" id="GO:0005764">
    <property type="term" value="C:lysosome"/>
    <property type="evidence" value="ECO:0007669"/>
    <property type="project" value="TreeGrafter"/>
</dbReference>
<dbReference type="GO" id="GO:0012505">
    <property type="term" value="C:endomembrane system"/>
    <property type="evidence" value="ECO:0007669"/>
    <property type="project" value="UniProtKB-SubCell"/>
</dbReference>
<keyword evidence="3 6" id="KW-0812">Transmembrane</keyword>
<evidence type="ECO:0000313" key="9">
    <source>
        <dbReference type="Proteomes" id="UP001497482"/>
    </source>
</evidence>
<protein>
    <recommendedName>
        <fullName evidence="7">CWH43-like N-terminal domain-containing protein</fullName>
    </recommendedName>
</protein>
<evidence type="ECO:0000256" key="1">
    <source>
        <dbReference type="ARBA" id="ARBA00004127"/>
    </source>
</evidence>
<evidence type="ECO:0000313" key="8">
    <source>
        <dbReference type="EMBL" id="CAL1568535.1"/>
    </source>
</evidence>
<organism evidence="8 9">
    <name type="scientific">Knipowitschia caucasica</name>
    <name type="common">Caucasian dwarf goby</name>
    <name type="synonym">Pomatoschistus caucasicus</name>
    <dbReference type="NCBI Taxonomy" id="637954"/>
    <lineage>
        <taxon>Eukaryota</taxon>
        <taxon>Metazoa</taxon>
        <taxon>Chordata</taxon>
        <taxon>Craniata</taxon>
        <taxon>Vertebrata</taxon>
        <taxon>Euteleostomi</taxon>
        <taxon>Actinopterygii</taxon>
        <taxon>Neopterygii</taxon>
        <taxon>Teleostei</taxon>
        <taxon>Neoteleostei</taxon>
        <taxon>Acanthomorphata</taxon>
        <taxon>Gobiaria</taxon>
        <taxon>Gobiiformes</taxon>
        <taxon>Gobioidei</taxon>
        <taxon>Gobiidae</taxon>
        <taxon>Gobiinae</taxon>
        <taxon>Knipowitschia</taxon>
    </lineage>
</organism>
<keyword evidence="9" id="KW-1185">Reference proteome</keyword>
<accession>A0AAV2IU50</accession>
<proteinExistence type="inferred from homology"/>
<dbReference type="AlphaFoldDB" id="A0AAV2IU50"/>
<feature type="transmembrane region" description="Helical" evidence="6">
    <location>
        <begin position="12"/>
        <end position="31"/>
    </location>
</feature>
<comment type="similarity">
    <text evidence="2">Belongs to the DRAM/TMEM150 family.</text>
</comment>
<keyword evidence="5 6" id="KW-0472">Membrane</keyword>
<feature type="transmembrane region" description="Helical" evidence="6">
    <location>
        <begin position="94"/>
        <end position="112"/>
    </location>
</feature>
<evidence type="ECO:0000256" key="5">
    <source>
        <dbReference type="ARBA" id="ARBA00023136"/>
    </source>
</evidence>
<dbReference type="PANTHER" id="PTHR21324">
    <property type="entry name" value="FASTING-INDUCIBLE INTEGRAL MEMBRANE PROTEIN TM6P1-RELATED"/>
    <property type="match status" value="1"/>
</dbReference>
<dbReference type="InterPro" id="IPR019402">
    <property type="entry name" value="CWH43_N"/>
</dbReference>
<sequence>MWFQQGLCLLPVILVVSSSSTFIISYVIAVTRQDVDVILPYISDTADSPPESCFFGLMTLVSAIAGICTIYAMYGYLAKVGEKTGRVSLCWNKAALGLGLLSCFGMCVVATFQESAVRIVHLAGALLFFLCGTLYISVETYLSYCSSPYGASLFTCHTRLTLSLISVVAFFPTVICKCFDKDPHLQKISAGCEWIVAFSFVCYFLTYIHDFKRFNLNVQIVCGTGN</sequence>
<keyword evidence="4 6" id="KW-1133">Transmembrane helix</keyword>
<feature type="transmembrane region" description="Helical" evidence="6">
    <location>
        <begin position="52"/>
        <end position="74"/>
    </location>
</feature>
<evidence type="ECO:0000259" key="7">
    <source>
        <dbReference type="Pfam" id="PF10277"/>
    </source>
</evidence>
<reference evidence="8 9" key="1">
    <citation type="submission" date="2024-04" db="EMBL/GenBank/DDBJ databases">
        <authorList>
            <person name="Waldvogel A.-M."/>
            <person name="Schoenle A."/>
        </authorList>
    </citation>
    <scope>NUCLEOTIDE SEQUENCE [LARGE SCALE GENOMIC DNA]</scope>
</reference>
<dbReference type="GO" id="GO:0010506">
    <property type="term" value="P:regulation of autophagy"/>
    <property type="evidence" value="ECO:0007669"/>
    <property type="project" value="TreeGrafter"/>
</dbReference>
<dbReference type="Proteomes" id="UP001497482">
    <property type="component" value="Chromosome 1"/>
</dbReference>
<dbReference type="Pfam" id="PF10277">
    <property type="entry name" value="Frag1"/>
    <property type="match status" value="1"/>
</dbReference>
<feature type="transmembrane region" description="Helical" evidence="6">
    <location>
        <begin position="188"/>
        <end position="208"/>
    </location>
</feature>
<comment type="subcellular location">
    <subcellularLocation>
        <location evidence="1">Endomembrane system</location>
        <topology evidence="1">Multi-pass membrane protein</topology>
    </subcellularLocation>
</comment>
<evidence type="ECO:0000256" key="4">
    <source>
        <dbReference type="ARBA" id="ARBA00022989"/>
    </source>
</evidence>
<feature type="transmembrane region" description="Helical" evidence="6">
    <location>
        <begin position="158"/>
        <end position="176"/>
    </location>
</feature>
<dbReference type="PANTHER" id="PTHR21324:SF11">
    <property type="entry name" value="DNA DAMAGE-REGULATED AUTOPHAGY MODULATOR PROTEIN 1"/>
    <property type="match status" value="1"/>
</dbReference>
<evidence type="ECO:0000256" key="6">
    <source>
        <dbReference type="SAM" id="Phobius"/>
    </source>
</evidence>
<evidence type="ECO:0000256" key="3">
    <source>
        <dbReference type="ARBA" id="ARBA00022692"/>
    </source>
</evidence>
<evidence type="ECO:0000256" key="2">
    <source>
        <dbReference type="ARBA" id="ARBA00006565"/>
    </source>
</evidence>
<feature type="domain" description="CWH43-like N-terminal" evidence="7">
    <location>
        <begin position="7"/>
        <end position="213"/>
    </location>
</feature>